<keyword evidence="2" id="KW-1133">Transmembrane helix</keyword>
<dbReference type="OrthoDB" id="3263055at2759"/>
<dbReference type="PANTHER" id="PTHR40465">
    <property type="entry name" value="CHROMOSOME 1, WHOLE GENOME SHOTGUN SEQUENCE"/>
    <property type="match status" value="1"/>
</dbReference>
<sequence length="367" mass="40399">MAAAALIAPEHLVLDNTMGAMFVGVIVAATLYGVSCVQTWFYYNHYRNDLWHIKLLVATSFISDTVHQAMISHTVYTYLVTNFDNPAILGELVWSLLVEVLFNGCTALMVQLFFTIRIWKLSERNIPITVSVLILVLAEFGAVMTYTIKSLTLHTFVELNQLKARAGLSMAVNALAAAGDVAIAIVLCTMLHRSRTGFKQSDTMITKLIIFCVNTGLLTSACAVLSLVFITTLPNTFIYICFYFTLGRLYLNSLLATLNARKSIRSNAGGPSDFSENISLPLTEVNMRRTGSMSMAEPKGHGSIGRPIAVRIETCTETVKEVCEMDLQRHDSDHDEEQGSPGDSVSKLGDIESASDHVLPYKRDSLP</sequence>
<dbReference type="PANTHER" id="PTHR40465:SF1">
    <property type="entry name" value="DUF6534 DOMAIN-CONTAINING PROTEIN"/>
    <property type="match status" value="1"/>
</dbReference>
<evidence type="ECO:0000313" key="5">
    <source>
        <dbReference type="Proteomes" id="UP000305948"/>
    </source>
</evidence>
<dbReference type="EMBL" id="ML213517">
    <property type="protein sequence ID" value="TFK49047.1"/>
    <property type="molecule type" value="Genomic_DNA"/>
</dbReference>
<feature type="transmembrane region" description="Helical" evidence="2">
    <location>
        <begin position="20"/>
        <end position="43"/>
    </location>
</feature>
<keyword evidence="2" id="KW-0472">Membrane</keyword>
<feature type="transmembrane region" description="Helical" evidence="2">
    <location>
        <begin position="126"/>
        <end position="148"/>
    </location>
</feature>
<reference evidence="4 5" key="1">
    <citation type="journal article" date="2019" name="Nat. Ecol. Evol.">
        <title>Megaphylogeny resolves global patterns of mushroom evolution.</title>
        <authorList>
            <person name="Varga T."/>
            <person name="Krizsan K."/>
            <person name="Foldi C."/>
            <person name="Dima B."/>
            <person name="Sanchez-Garcia M."/>
            <person name="Sanchez-Ramirez S."/>
            <person name="Szollosi G.J."/>
            <person name="Szarkandi J.G."/>
            <person name="Papp V."/>
            <person name="Albert L."/>
            <person name="Andreopoulos W."/>
            <person name="Angelini C."/>
            <person name="Antonin V."/>
            <person name="Barry K.W."/>
            <person name="Bougher N.L."/>
            <person name="Buchanan P."/>
            <person name="Buyck B."/>
            <person name="Bense V."/>
            <person name="Catcheside P."/>
            <person name="Chovatia M."/>
            <person name="Cooper J."/>
            <person name="Damon W."/>
            <person name="Desjardin D."/>
            <person name="Finy P."/>
            <person name="Geml J."/>
            <person name="Haridas S."/>
            <person name="Hughes K."/>
            <person name="Justo A."/>
            <person name="Karasinski D."/>
            <person name="Kautmanova I."/>
            <person name="Kiss B."/>
            <person name="Kocsube S."/>
            <person name="Kotiranta H."/>
            <person name="LaButti K.M."/>
            <person name="Lechner B.E."/>
            <person name="Liimatainen K."/>
            <person name="Lipzen A."/>
            <person name="Lukacs Z."/>
            <person name="Mihaltcheva S."/>
            <person name="Morgado L.N."/>
            <person name="Niskanen T."/>
            <person name="Noordeloos M.E."/>
            <person name="Ohm R.A."/>
            <person name="Ortiz-Santana B."/>
            <person name="Ovrebo C."/>
            <person name="Racz N."/>
            <person name="Riley R."/>
            <person name="Savchenko A."/>
            <person name="Shiryaev A."/>
            <person name="Soop K."/>
            <person name="Spirin V."/>
            <person name="Szebenyi C."/>
            <person name="Tomsovsky M."/>
            <person name="Tulloss R.E."/>
            <person name="Uehling J."/>
            <person name="Grigoriev I.V."/>
            <person name="Vagvolgyi C."/>
            <person name="Papp T."/>
            <person name="Martin F.M."/>
            <person name="Miettinen O."/>
            <person name="Hibbett D.S."/>
            <person name="Nagy L.G."/>
        </authorList>
    </citation>
    <scope>NUCLEOTIDE SEQUENCE [LARGE SCALE GENOMIC DNA]</scope>
    <source>
        <strain evidence="4 5">OMC1185</strain>
    </source>
</reference>
<name>A0A5C3MVK5_9AGAM</name>
<evidence type="ECO:0000256" key="1">
    <source>
        <dbReference type="SAM" id="MobiDB-lite"/>
    </source>
</evidence>
<proteinExistence type="predicted"/>
<dbReference type="STRING" id="5364.A0A5C3MVK5"/>
<evidence type="ECO:0000256" key="2">
    <source>
        <dbReference type="SAM" id="Phobius"/>
    </source>
</evidence>
<feature type="transmembrane region" description="Helical" evidence="2">
    <location>
        <begin position="92"/>
        <end position="114"/>
    </location>
</feature>
<feature type="transmembrane region" description="Helical" evidence="2">
    <location>
        <begin position="168"/>
        <end position="188"/>
    </location>
</feature>
<gene>
    <name evidence="4" type="ORF">OE88DRAFT_1737259</name>
</gene>
<dbReference type="Pfam" id="PF20152">
    <property type="entry name" value="DUF6534"/>
    <property type="match status" value="1"/>
</dbReference>
<evidence type="ECO:0000259" key="3">
    <source>
        <dbReference type="Pfam" id="PF20152"/>
    </source>
</evidence>
<accession>A0A5C3MVK5</accession>
<protein>
    <recommendedName>
        <fullName evidence="3">DUF6534 domain-containing protein</fullName>
    </recommendedName>
</protein>
<dbReference type="InterPro" id="IPR045339">
    <property type="entry name" value="DUF6534"/>
</dbReference>
<keyword evidence="2" id="KW-0812">Transmembrane</keyword>
<feature type="transmembrane region" description="Helical" evidence="2">
    <location>
        <begin position="208"/>
        <end position="230"/>
    </location>
</feature>
<keyword evidence="5" id="KW-1185">Reference proteome</keyword>
<feature type="transmembrane region" description="Helical" evidence="2">
    <location>
        <begin position="55"/>
        <end position="80"/>
    </location>
</feature>
<dbReference type="Proteomes" id="UP000305948">
    <property type="component" value="Unassembled WGS sequence"/>
</dbReference>
<evidence type="ECO:0000313" key="4">
    <source>
        <dbReference type="EMBL" id="TFK49047.1"/>
    </source>
</evidence>
<feature type="region of interest" description="Disordered" evidence="1">
    <location>
        <begin position="329"/>
        <end position="367"/>
    </location>
</feature>
<feature type="domain" description="DUF6534" evidence="3">
    <location>
        <begin position="176"/>
        <end position="263"/>
    </location>
</feature>
<organism evidence="4 5">
    <name type="scientific">Heliocybe sulcata</name>
    <dbReference type="NCBI Taxonomy" id="5364"/>
    <lineage>
        <taxon>Eukaryota</taxon>
        <taxon>Fungi</taxon>
        <taxon>Dikarya</taxon>
        <taxon>Basidiomycota</taxon>
        <taxon>Agaricomycotina</taxon>
        <taxon>Agaricomycetes</taxon>
        <taxon>Gloeophyllales</taxon>
        <taxon>Gloeophyllaceae</taxon>
        <taxon>Heliocybe</taxon>
    </lineage>
</organism>
<dbReference type="AlphaFoldDB" id="A0A5C3MVK5"/>
<feature type="transmembrane region" description="Helical" evidence="2">
    <location>
        <begin position="236"/>
        <end position="258"/>
    </location>
</feature>